<accession>A0A0E9RSM2</accession>
<name>A0A0E9RSM2_ANGAN</name>
<sequence length="29" mass="3391">MDYHNHALVFSQEKKIQQKILTSSPRPPP</sequence>
<reference evidence="1" key="2">
    <citation type="journal article" date="2015" name="Fish Shellfish Immunol.">
        <title>Early steps in the European eel (Anguilla anguilla)-Vibrio vulnificus interaction in the gills: Role of the RtxA13 toxin.</title>
        <authorList>
            <person name="Callol A."/>
            <person name="Pajuelo D."/>
            <person name="Ebbesson L."/>
            <person name="Teles M."/>
            <person name="MacKenzie S."/>
            <person name="Amaro C."/>
        </authorList>
    </citation>
    <scope>NUCLEOTIDE SEQUENCE</scope>
</reference>
<reference evidence="1" key="1">
    <citation type="submission" date="2014-11" db="EMBL/GenBank/DDBJ databases">
        <authorList>
            <person name="Amaro Gonzalez C."/>
        </authorList>
    </citation>
    <scope>NUCLEOTIDE SEQUENCE</scope>
</reference>
<dbReference type="AlphaFoldDB" id="A0A0E9RSM2"/>
<organism evidence="1">
    <name type="scientific">Anguilla anguilla</name>
    <name type="common">European freshwater eel</name>
    <name type="synonym">Muraena anguilla</name>
    <dbReference type="NCBI Taxonomy" id="7936"/>
    <lineage>
        <taxon>Eukaryota</taxon>
        <taxon>Metazoa</taxon>
        <taxon>Chordata</taxon>
        <taxon>Craniata</taxon>
        <taxon>Vertebrata</taxon>
        <taxon>Euteleostomi</taxon>
        <taxon>Actinopterygii</taxon>
        <taxon>Neopterygii</taxon>
        <taxon>Teleostei</taxon>
        <taxon>Anguilliformes</taxon>
        <taxon>Anguillidae</taxon>
        <taxon>Anguilla</taxon>
    </lineage>
</organism>
<protein>
    <submittedName>
        <fullName evidence="1">Uncharacterized protein</fullName>
    </submittedName>
</protein>
<evidence type="ECO:0000313" key="1">
    <source>
        <dbReference type="EMBL" id="JAH32164.1"/>
    </source>
</evidence>
<dbReference type="EMBL" id="GBXM01076413">
    <property type="protein sequence ID" value="JAH32164.1"/>
    <property type="molecule type" value="Transcribed_RNA"/>
</dbReference>
<proteinExistence type="predicted"/>